<reference evidence="1 2" key="1">
    <citation type="submission" date="2019-12" db="EMBL/GenBank/DDBJ databases">
        <title>Whole genome sequencing of endophytic Actinobacterium Micromonospora sp. MPMI6T.</title>
        <authorList>
            <person name="Evv R."/>
            <person name="Podile A.R."/>
        </authorList>
    </citation>
    <scope>NUCLEOTIDE SEQUENCE [LARGE SCALE GENOMIC DNA]</scope>
    <source>
        <strain evidence="1 2">MPMI6</strain>
    </source>
</reference>
<keyword evidence="2" id="KW-1185">Reference proteome</keyword>
<evidence type="ECO:0000313" key="1">
    <source>
        <dbReference type="EMBL" id="MBO4206111.1"/>
    </source>
</evidence>
<evidence type="ECO:0000313" key="2">
    <source>
        <dbReference type="Proteomes" id="UP000823521"/>
    </source>
</evidence>
<comment type="caution">
    <text evidence="1">The sequence shown here is derived from an EMBL/GenBank/DDBJ whole genome shotgun (WGS) entry which is preliminary data.</text>
</comment>
<accession>A0ABS3VNP7</accession>
<dbReference type="EMBL" id="WVUH01000051">
    <property type="protein sequence ID" value="MBO4206111.1"/>
    <property type="molecule type" value="Genomic_DNA"/>
</dbReference>
<dbReference type="Pfam" id="PF19827">
    <property type="entry name" value="DUF6308"/>
    <property type="match status" value="1"/>
</dbReference>
<protein>
    <submittedName>
        <fullName evidence="1">Uncharacterized protein</fullName>
    </submittedName>
</protein>
<name>A0ABS3VNP7_MICEH</name>
<dbReference type="InterPro" id="IPR046275">
    <property type="entry name" value="DUF6308"/>
</dbReference>
<dbReference type="Proteomes" id="UP000823521">
    <property type="component" value="Unassembled WGS sequence"/>
</dbReference>
<sequence>MPATTTRIVLRDRTTELADLLAQVEPDRDLVDVDQPIDHNWPAWRLHTALTSIPWIKRTIAGKLLARKRPRLLPIYDRYVAQVTGCEADHWQPLRRALLADDRALHHRLLRSRDALGLPAEVSALRMLDVICWMEGRDGGKPQS</sequence>
<organism evidence="1 2">
    <name type="scientific">Micromonospora echinofusca</name>
    <dbReference type="NCBI Taxonomy" id="47858"/>
    <lineage>
        <taxon>Bacteria</taxon>
        <taxon>Bacillati</taxon>
        <taxon>Actinomycetota</taxon>
        <taxon>Actinomycetes</taxon>
        <taxon>Micromonosporales</taxon>
        <taxon>Micromonosporaceae</taxon>
        <taxon>Micromonospora</taxon>
    </lineage>
</organism>
<gene>
    <name evidence="1" type="ORF">GSF22_08835</name>
</gene>
<proteinExistence type="predicted"/>